<accession>A0ABT5HFZ3</accession>
<dbReference type="EMBL" id="JAQQKV010000001">
    <property type="protein sequence ID" value="MDC7675181.1"/>
    <property type="molecule type" value="Genomic_DNA"/>
</dbReference>
<protein>
    <recommendedName>
        <fullName evidence="3">Restriction endonuclease type IV Mrr domain-containing protein</fullName>
    </recommendedName>
</protein>
<dbReference type="RefSeq" id="WP_272743491.1">
    <property type="nucleotide sequence ID" value="NZ_JAQQKV010000001.1"/>
</dbReference>
<gene>
    <name evidence="1" type="ORF">PQU98_03510</name>
</gene>
<comment type="caution">
    <text evidence="1">The sequence shown here is derived from an EMBL/GenBank/DDBJ whole genome shotgun (WGS) entry which is preliminary data.</text>
</comment>
<evidence type="ECO:0000313" key="1">
    <source>
        <dbReference type="EMBL" id="MDC7675181.1"/>
    </source>
</evidence>
<evidence type="ECO:0008006" key="3">
    <source>
        <dbReference type="Google" id="ProtNLM"/>
    </source>
</evidence>
<evidence type="ECO:0000313" key="2">
    <source>
        <dbReference type="Proteomes" id="UP001218579"/>
    </source>
</evidence>
<organism evidence="1 2">
    <name type="scientific">Asticcacaulis machinosus</name>
    <dbReference type="NCBI Taxonomy" id="2984211"/>
    <lineage>
        <taxon>Bacteria</taxon>
        <taxon>Pseudomonadati</taxon>
        <taxon>Pseudomonadota</taxon>
        <taxon>Alphaproteobacteria</taxon>
        <taxon>Caulobacterales</taxon>
        <taxon>Caulobacteraceae</taxon>
        <taxon>Asticcacaulis</taxon>
    </lineage>
</organism>
<sequence length="197" mass="23026">MTLTDLRNRFAESVPARILMDMTFASNSAEQVRAVEDAIDYIAQDMVRHRQAYQEKKEDELTIYIVACLRSMGFRAAHDTQFGGHCDIVVEGRESFLWIAEAKIYRGYSKLIEGIHQLNFKYGTGLRNQSNADLIIYHYEKRVDIMLREWLERIRKEFPNDVVSGCDRDDLSLRSIHLHESTGREFFIRHKAIPLQL</sequence>
<dbReference type="Proteomes" id="UP001218579">
    <property type="component" value="Unassembled WGS sequence"/>
</dbReference>
<proteinExistence type="predicted"/>
<keyword evidence="2" id="KW-1185">Reference proteome</keyword>
<name>A0ABT5HFZ3_9CAUL</name>
<reference evidence="1 2" key="1">
    <citation type="submission" date="2023-01" db="EMBL/GenBank/DDBJ databases">
        <title>Novel species of the genus Asticcacaulis isolated from rivers.</title>
        <authorList>
            <person name="Lu H."/>
        </authorList>
    </citation>
    <scope>NUCLEOTIDE SEQUENCE [LARGE SCALE GENOMIC DNA]</scope>
    <source>
        <strain evidence="1 2">LKC15W</strain>
    </source>
</reference>